<evidence type="ECO:0000256" key="1">
    <source>
        <dbReference type="SAM" id="MobiDB-lite"/>
    </source>
</evidence>
<name>A0AAU7B098_9ACTN</name>
<dbReference type="InterPro" id="IPR009078">
    <property type="entry name" value="Ferritin-like_SF"/>
</dbReference>
<evidence type="ECO:0000313" key="2">
    <source>
        <dbReference type="EMBL" id="XAY06994.1"/>
    </source>
</evidence>
<dbReference type="Gene3D" id="1.20.1260.10">
    <property type="match status" value="1"/>
</dbReference>
<organism evidence="2">
    <name type="scientific">Paraconexibacter sp. AEG42_29</name>
    <dbReference type="NCBI Taxonomy" id="2997339"/>
    <lineage>
        <taxon>Bacteria</taxon>
        <taxon>Bacillati</taxon>
        <taxon>Actinomycetota</taxon>
        <taxon>Thermoleophilia</taxon>
        <taxon>Solirubrobacterales</taxon>
        <taxon>Paraconexibacteraceae</taxon>
        <taxon>Paraconexibacter</taxon>
    </lineage>
</organism>
<evidence type="ECO:0008006" key="3">
    <source>
        <dbReference type="Google" id="ProtNLM"/>
    </source>
</evidence>
<feature type="region of interest" description="Disordered" evidence="1">
    <location>
        <begin position="190"/>
        <end position="225"/>
    </location>
</feature>
<gene>
    <name evidence="2" type="ORF">DSM112329_03872</name>
</gene>
<reference evidence="2" key="1">
    <citation type="submission" date="2022-12" db="EMBL/GenBank/DDBJ databases">
        <title>Paraconexibacter alkalitolerans sp. nov. and Baekduia alba sp. nov., isolated from soil and emended description of the genera Paraconexibacter (Chun et al., 2020) and Baekduia (An et al., 2020).</title>
        <authorList>
            <person name="Vieira S."/>
            <person name="Huber K.J."/>
            <person name="Geppert A."/>
            <person name="Wolf J."/>
            <person name="Neumann-Schaal M."/>
            <person name="Muesken M."/>
            <person name="Overmann J."/>
        </authorList>
    </citation>
    <scope>NUCLEOTIDE SEQUENCE</scope>
    <source>
        <strain evidence="2">AEG42_29</strain>
    </source>
</reference>
<dbReference type="CDD" id="cd00657">
    <property type="entry name" value="Ferritin_like"/>
    <property type="match status" value="1"/>
</dbReference>
<feature type="compositionally biased region" description="Low complexity" evidence="1">
    <location>
        <begin position="205"/>
        <end position="222"/>
    </location>
</feature>
<sequence>MDTADQKVVQYLNEAHASEHALVRVLQSQIAITPRGAYRTGLEKHLGETQDHAERVGKRLQELEQGQNPLLAAVGLAETIIGQALALTKTPLDMLRGTGGEEKILKNAKDTCATEALEIATYTALERLARTVGDTQTADLAASILKDEEAMLRRVLELIPTLTEDVVSADVEGDHVYDVTTTGAADAARSAATKTRTAARKTTRSTKTAASKTAAKAKSGARQARKVPGVAQAEGGVKGAVARQQDLAITGYDKLTADEVTSKLPGLSQIDLAKVEAYERKNQNRSTITARATTLRGDEPWPGYDEQTAAQITKALDDGTDEQAVKVRDYERGHKARAGVMKAADRVRATA</sequence>
<dbReference type="AlphaFoldDB" id="A0AAU7B098"/>
<dbReference type="SUPFAM" id="SSF47240">
    <property type="entry name" value="Ferritin-like"/>
    <property type="match status" value="1"/>
</dbReference>
<dbReference type="Pfam" id="PF05974">
    <property type="entry name" value="DUF892"/>
    <property type="match status" value="1"/>
</dbReference>
<accession>A0AAU7B098</accession>
<protein>
    <recommendedName>
        <fullName evidence="3">DUF892 family protein</fullName>
    </recommendedName>
</protein>
<dbReference type="EMBL" id="CP114014">
    <property type="protein sequence ID" value="XAY06994.1"/>
    <property type="molecule type" value="Genomic_DNA"/>
</dbReference>
<dbReference type="RefSeq" id="WP_354698207.1">
    <property type="nucleotide sequence ID" value="NZ_CP114014.1"/>
</dbReference>
<proteinExistence type="predicted"/>
<dbReference type="InterPro" id="IPR012347">
    <property type="entry name" value="Ferritin-like"/>
</dbReference>
<dbReference type="KEGG" id="parq:DSM112329_03872"/>
<dbReference type="InterPro" id="IPR010287">
    <property type="entry name" value="DUF892_YciF-like"/>
</dbReference>